<dbReference type="EMBL" id="CAJNNV010007396">
    <property type="protein sequence ID" value="CAE8594886.1"/>
    <property type="molecule type" value="Genomic_DNA"/>
</dbReference>
<comment type="caution">
    <text evidence="1">The sequence shown here is derived from an EMBL/GenBank/DDBJ whole genome shotgun (WGS) entry which is preliminary data.</text>
</comment>
<evidence type="ECO:0000313" key="1">
    <source>
        <dbReference type="EMBL" id="CAE8594886.1"/>
    </source>
</evidence>
<accession>A0A813E3S2</accession>
<evidence type="ECO:0000313" key="2">
    <source>
        <dbReference type="Proteomes" id="UP000654075"/>
    </source>
</evidence>
<organism evidence="1 2">
    <name type="scientific">Polarella glacialis</name>
    <name type="common">Dinoflagellate</name>
    <dbReference type="NCBI Taxonomy" id="89957"/>
    <lineage>
        <taxon>Eukaryota</taxon>
        <taxon>Sar</taxon>
        <taxon>Alveolata</taxon>
        <taxon>Dinophyceae</taxon>
        <taxon>Suessiales</taxon>
        <taxon>Suessiaceae</taxon>
        <taxon>Polarella</taxon>
    </lineage>
</organism>
<name>A0A813E3S2_POLGL</name>
<proteinExistence type="predicted"/>
<dbReference type="Proteomes" id="UP000654075">
    <property type="component" value="Unassembled WGS sequence"/>
</dbReference>
<dbReference type="PROSITE" id="PS50096">
    <property type="entry name" value="IQ"/>
    <property type="match status" value="1"/>
</dbReference>
<sequence>KTHTQLDVASSTCMNRAVDAACAELRRLAVERRKDWSSIPADESAASRRDERCLREDWRSWREESLLSSLSAQSLDGHRVLLQALLCDMLAGYEELLGPRFVADLALLPRASDSAIARLQEIANAAHRETDRLLVGQKQMEVSSRSPDELTYLAVALYRSAQRCGDATPGTEGLAQKTAASPLAFWDSWYAEAETRFEQRTVVMKAKLLNIRRSRAAKTIARGLRSALCRRATAAAALRARAAVSLQRAFREVWRPRIQRLRQALEKGRRSALLWRLHRRLRRYARSWRIGRQQLLWADPGTIFGGADAAVRIQAFCRGRWSRNGWSYCWSPPFQRPLCWAARSRQGREALPVTTAFVARGFAVLRSKRRARQRLNVQCRAWLPLLQAERLILSSWRTEEHRQTTRAAVEAHNQRRFEVQWKRYEEGLSSFVRVHSTERSRHGKCWVSTVDSSGHPVWLNELTGRTRSSDPVESRVAGNIARERKKAESRFDEQMSSMQEVWAEEDLAGAADFAASSEELTMLARDAFETSVATKQLWIN</sequence>
<keyword evidence="2" id="KW-1185">Reference proteome</keyword>
<gene>
    <name evidence="1" type="ORF">PGLA1383_LOCUS13408</name>
</gene>
<reference evidence="1" key="1">
    <citation type="submission" date="2021-02" db="EMBL/GenBank/DDBJ databases">
        <authorList>
            <person name="Dougan E. K."/>
            <person name="Rhodes N."/>
            <person name="Thang M."/>
            <person name="Chan C."/>
        </authorList>
    </citation>
    <scope>NUCLEOTIDE SEQUENCE</scope>
</reference>
<dbReference type="AlphaFoldDB" id="A0A813E3S2"/>
<feature type="non-terminal residue" evidence="1">
    <location>
        <position position="540"/>
    </location>
</feature>
<dbReference type="OrthoDB" id="411982at2759"/>
<protein>
    <submittedName>
        <fullName evidence="1">Uncharacterized protein</fullName>
    </submittedName>
</protein>